<organism evidence="8 9">
    <name type="scientific">Agaricus bisporus var. burnettii</name>
    <dbReference type="NCBI Taxonomy" id="192524"/>
    <lineage>
        <taxon>Eukaryota</taxon>
        <taxon>Fungi</taxon>
        <taxon>Dikarya</taxon>
        <taxon>Basidiomycota</taxon>
        <taxon>Agaricomycotina</taxon>
        <taxon>Agaricomycetes</taxon>
        <taxon>Agaricomycetidae</taxon>
        <taxon>Agaricales</taxon>
        <taxon>Agaricineae</taxon>
        <taxon>Agaricaceae</taxon>
        <taxon>Agaricus</taxon>
    </lineage>
</organism>
<comment type="subcellular location">
    <subcellularLocation>
        <location evidence="1">Membrane</location>
        <topology evidence="1">Multi-pass membrane protein</topology>
    </subcellularLocation>
</comment>
<dbReference type="Proteomes" id="UP000629468">
    <property type="component" value="Unassembled WGS sequence"/>
</dbReference>
<dbReference type="PANTHER" id="PTHR43791">
    <property type="entry name" value="PERMEASE-RELATED"/>
    <property type="match status" value="1"/>
</dbReference>
<feature type="transmembrane region" description="Helical" evidence="6">
    <location>
        <begin position="198"/>
        <end position="220"/>
    </location>
</feature>
<protein>
    <recommendedName>
        <fullName evidence="7">Major facilitator superfamily (MFS) profile domain-containing protein</fullName>
    </recommendedName>
</protein>
<feature type="transmembrane region" description="Helical" evidence="6">
    <location>
        <begin position="320"/>
        <end position="340"/>
    </location>
</feature>
<evidence type="ECO:0000313" key="9">
    <source>
        <dbReference type="Proteomes" id="UP000629468"/>
    </source>
</evidence>
<keyword evidence="5 6" id="KW-0472">Membrane</keyword>
<dbReference type="FunFam" id="1.20.1250.20:FF:000013">
    <property type="entry name" value="MFS general substrate transporter"/>
    <property type="match status" value="1"/>
</dbReference>
<feature type="domain" description="Major facilitator superfamily (MFS) profile" evidence="7">
    <location>
        <begin position="71"/>
        <end position="497"/>
    </location>
</feature>
<dbReference type="AlphaFoldDB" id="A0A8H7F2Y5"/>
<dbReference type="FunFam" id="1.20.1250.20:FF:000057">
    <property type="entry name" value="MFS general substrate transporter"/>
    <property type="match status" value="1"/>
</dbReference>
<evidence type="ECO:0000256" key="3">
    <source>
        <dbReference type="ARBA" id="ARBA00022692"/>
    </source>
</evidence>
<feature type="transmembrane region" description="Helical" evidence="6">
    <location>
        <begin position="410"/>
        <end position="430"/>
    </location>
</feature>
<dbReference type="InterPro" id="IPR020846">
    <property type="entry name" value="MFS_dom"/>
</dbReference>
<dbReference type="GO" id="GO:0022857">
    <property type="term" value="F:transmembrane transporter activity"/>
    <property type="evidence" value="ECO:0007669"/>
    <property type="project" value="InterPro"/>
</dbReference>
<keyword evidence="4 6" id="KW-1133">Transmembrane helix</keyword>
<feature type="transmembrane region" description="Helical" evidence="6">
    <location>
        <begin position="106"/>
        <end position="126"/>
    </location>
</feature>
<feature type="transmembrane region" description="Helical" evidence="6">
    <location>
        <begin position="232"/>
        <end position="254"/>
    </location>
</feature>
<feature type="transmembrane region" description="Helical" evidence="6">
    <location>
        <begin position="352"/>
        <end position="374"/>
    </location>
</feature>
<evidence type="ECO:0000256" key="5">
    <source>
        <dbReference type="ARBA" id="ARBA00023136"/>
    </source>
</evidence>
<dbReference type="Pfam" id="PF07690">
    <property type="entry name" value="MFS_1"/>
    <property type="match status" value="1"/>
</dbReference>
<evidence type="ECO:0000313" key="8">
    <source>
        <dbReference type="EMBL" id="KAF7775856.1"/>
    </source>
</evidence>
<dbReference type="InterPro" id="IPR011701">
    <property type="entry name" value="MFS"/>
</dbReference>
<evidence type="ECO:0000256" key="4">
    <source>
        <dbReference type="ARBA" id="ARBA00022989"/>
    </source>
</evidence>
<accession>A0A8H7F2Y5</accession>
<dbReference type="Gene3D" id="1.20.1250.20">
    <property type="entry name" value="MFS general substrate transporter like domains"/>
    <property type="match status" value="2"/>
</dbReference>
<dbReference type="PANTHER" id="PTHR43791:SF6">
    <property type="entry name" value="TRANSPORTER, PUTATIVE (AFU_ORTHOLOGUE AFUA_1G16690)-RELATED"/>
    <property type="match status" value="1"/>
</dbReference>
<evidence type="ECO:0000259" key="7">
    <source>
        <dbReference type="PROSITE" id="PS50850"/>
    </source>
</evidence>
<dbReference type="SUPFAM" id="SSF103473">
    <property type="entry name" value="MFS general substrate transporter"/>
    <property type="match status" value="1"/>
</dbReference>
<name>A0A8H7F2Y5_AGABI</name>
<reference evidence="8 9" key="1">
    <citation type="journal article" name="Sci. Rep.">
        <title>Telomere-to-telomere assembled and centromere annotated genomes of the two main subspecies of the button mushroom Agaricus bisporus reveal especially polymorphic chromosome ends.</title>
        <authorList>
            <person name="Sonnenberg A.S.M."/>
            <person name="Sedaghat-Telgerd N."/>
            <person name="Lavrijssen B."/>
            <person name="Ohm R.A."/>
            <person name="Hendrickx P.M."/>
            <person name="Scholtmeijer K."/>
            <person name="Baars J.J.P."/>
            <person name="van Peer A."/>
        </authorList>
    </citation>
    <scope>NUCLEOTIDE SEQUENCE [LARGE SCALE GENOMIC DNA]</scope>
    <source>
        <strain evidence="8 9">H119_p4</strain>
    </source>
</reference>
<evidence type="ECO:0000256" key="1">
    <source>
        <dbReference type="ARBA" id="ARBA00004141"/>
    </source>
</evidence>
<keyword evidence="2" id="KW-0813">Transport</keyword>
<proteinExistence type="predicted"/>
<feature type="transmembrane region" description="Helical" evidence="6">
    <location>
        <begin position="138"/>
        <end position="158"/>
    </location>
</feature>
<comment type="caution">
    <text evidence="8">The sequence shown here is derived from an EMBL/GenBank/DDBJ whole genome shotgun (WGS) entry which is preliminary data.</text>
</comment>
<dbReference type="EMBL" id="JABXXO010000006">
    <property type="protein sequence ID" value="KAF7775856.1"/>
    <property type="molecule type" value="Genomic_DNA"/>
</dbReference>
<keyword evidence="3 6" id="KW-0812">Transmembrane</keyword>
<gene>
    <name evidence="8" type="ORF">Agabi119p4_4249</name>
</gene>
<evidence type="ECO:0000256" key="6">
    <source>
        <dbReference type="SAM" id="Phobius"/>
    </source>
</evidence>
<sequence length="525" mass="59045">MRSKAQGFSSDRSNYPVIIIFHCPRIEIQGGNIQTLVKYVNRRASSTFTTTSNTFTKAIWIEFLAPAYNVRMSMLLLMYIVNYIDRISAAAARLRGFEDDLKLKGAQFASILSIFYVGYITMQVPSNMILSQVKKPSLYIPCCMMIWGVISFMTGFVTNYYSALAARFLLGFSEAAFFPGALYLIARWYKRDELSLRIAFFACGSNLSNAFGSLIASAVLDLLDGVLGYSAWRWLFFVEGAFTILVAIIATFILPDFPESENISWLTSSEHALAKARMREDTATEVTRPESLNQYNVKSMKRFYNVSAGNLVLAISDWKVWYMALAELVSIISSSHYLYFPTLTKTMGYNTTISLLLCAPPWLLTAVWCLWLSWHSDKTGERCMHVIVPHFIAIVGAILAMSTMNTAARYVSLFLVAQTNAGFVCLIAWSSSTVSNPPEKRAVALALINAVSQCGNIAGSFIWAKAWEPTYKLSFAICATFGMITIVLCLWLRTALKKMNEKMDCRDGNNDEVMNSARKRWRYQI</sequence>
<feature type="transmembrane region" description="Helical" evidence="6">
    <location>
        <begin position="164"/>
        <end position="186"/>
    </location>
</feature>
<feature type="transmembrane region" description="Helical" evidence="6">
    <location>
        <begin position="442"/>
        <end position="464"/>
    </location>
</feature>
<dbReference type="PROSITE" id="PS50850">
    <property type="entry name" value="MFS"/>
    <property type="match status" value="1"/>
</dbReference>
<dbReference type="GO" id="GO:0016020">
    <property type="term" value="C:membrane"/>
    <property type="evidence" value="ECO:0007669"/>
    <property type="project" value="UniProtKB-SubCell"/>
</dbReference>
<dbReference type="InterPro" id="IPR036259">
    <property type="entry name" value="MFS_trans_sf"/>
</dbReference>
<evidence type="ECO:0000256" key="2">
    <source>
        <dbReference type="ARBA" id="ARBA00022448"/>
    </source>
</evidence>
<feature type="transmembrane region" description="Helical" evidence="6">
    <location>
        <begin position="386"/>
        <end position="404"/>
    </location>
</feature>
<feature type="transmembrane region" description="Helical" evidence="6">
    <location>
        <begin position="470"/>
        <end position="492"/>
    </location>
</feature>